<dbReference type="PANTHER" id="PTHR36923:SF3">
    <property type="entry name" value="FERREDOXIN"/>
    <property type="match status" value="1"/>
</dbReference>
<reference evidence="9 10" key="1">
    <citation type="submission" date="2010-04" db="EMBL/GenBank/DDBJ databases">
        <authorList>
            <person name="Muzny D."/>
            <person name="Qin X."/>
            <person name="Deng J."/>
            <person name="Jiang H."/>
            <person name="Liu Y."/>
            <person name="Qu J."/>
            <person name="Song X.-Z."/>
            <person name="Zhang L."/>
            <person name="Thornton R."/>
            <person name="Coyle M."/>
            <person name="Francisco L."/>
            <person name="Jackson L."/>
            <person name="Javaid M."/>
            <person name="Korchina V."/>
            <person name="Kovar C."/>
            <person name="Mata R."/>
            <person name="Mathew T."/>
            <person name="Ngo R."/>
            <person name="Nguyen L."/>
            <person name="Nguyen N."/>
            <person name="Okwuonu G."/>
            <person name="Ongeri F."/>
            <person name="Pham C."/>
            <person name="Simmons D."/>
            <person name="Wilczek-Boney K."/>
            <person name="Hale W."/>
            <person name="Jakkamsetti A."/>
            <person name="Pham P."/>
            <person name="Ruth R."/>
            <person name="San Lucas F."/>
            <person name="Warren J."/>
            <person name="Zhang J."/>
            <person name="Zhao Z."/>
            <person name="Zhou C."/>
            <person name="Zhu D."/>
            <person name="Lee S."/>
            <person name="Bess C."/>
            <person name="Blankenburg K."/>
            <person name="Forbes L."/>
            <person name="Fu Q."/>
            <person name="Gubbala S."/>
            <person name="Hirani K."/>
            <person name="Jayaseelan J.C."/>
            <person name="Lara F."/>
            <person name="Munidasa M."/>
            <person name="Palculict T."/>
            <person name="Patil S."/>
            <person name="Pu L.-L."/>
            <person name="Saada N."/>
            <person name="Tang L."/>
            <person name="Weissenberger G."/>
            <person name="Zhu Y."/>
            <person name="Hemphill L."/>
            <person name="Shang Y."/>
            <person name="Youmans B."/>
            <person name="Ayvaz T."/>
            <person name="Ross M."/>
            <person name="Santibanez J."/>
            <person name="Aqrawi P."/>
            <person name="Gross S."/>
            <person name="Joshi V."/>
            <person name="Fowler G."/>
            <person name="Nazareth L."/>
            <person name="Reid J."/>
            <person name="Worley K."/>
            <person name="Petrosino J."/>
            <person name="Highlander S."/>
            <person name="Gibbs R."/>
        </authorList>
    </citation>
    <scope>NUCLEOTIDE SEQUENCE [LARGE SCALE GENOMIC DNA]</scope>
    <source>
        <strain evidence="9 10">ATCC BAA-614</strain>
    </source>
</reference>
<organism evidence="9 10">
    <name type="scientific">Mycobacterium parascrofulaceum ATCC BAA-614</name>
    <dbReference type="NCBI Taxonomy" id="525368"/>
    <lineage>
        <taxon>Bacteria</taxon>
        <taxon>Bacillati</taxon>
        <taxon>Actinomycetota</taxon>
        <taxon>Actinomycetes</taxon>
        <taxon>Mycobacteriales</taxon>
        <taxon>Mycobacteriaceae</taxon>
        <taxon>Mycobacterium</taxon>
        <taxon>Mycobacterium simiae complex</taxon>
    </lineage>
</organism>
<dbReference type="Gene3D" id="3.30.70.20">
    <property type="match status" value="1"/>
</dbReference>
<keyword evidence="4 8" id="KW-0249">Electron transport</keyword>
<dbReference type="AlphaFoldDB" id="D5PEC0"/>
<name>D5PEC0_9MYCO</name>
<sequence length="66" mass="7187">MKVRIDTDRCQGHTLCSMIAPESFVLNDIDGHAAVVAEDVPKEYEGQVREAAQSCPEQAIVIDGTQ</sequence>
<protein>
    <recommendedName>
        <fullName evidence="8">Ferredoxin</fullName>
    </recommendedName>
</protein>
<evidence type="ECO:0000256" key="6">
    <source>
        <dbReference type="ARBA" id="ARBA00023014"/>
    </source>
</evidence>
<dbReference type="EMBL" id="ADNV01000327">
    <property type="protein sequence ID" value="EFG75497.1"/>
    <property type="molecule type" value="Genomic_DNA"/>
</dbReference>
<keyword evidence="6 8" id="KW-0411">Iron-sulfur</keyword>
<evidence type="ECO:0000313" key="9">
    <source>
        <dbReference type="EMBL" id="EFG75497.1"/>
    </source>
</evidence>
<accession>D5PEC0</accession>
<comment type="function">
    <text evidence="8">Ferredoxins are iron-sulfur proteins that transfer electrons in a wide variety of metabolic reactions.</text>
</comment>
<dbReference type="Pfam" id="PF13459">
    <property type="entry name" value="Fer4_15"/>
    <property type="match status" value="1"/>
</dbReference>
<evidence type="ECO:0000256" key="2">
    <source>
        <dbReference type="ARBA" id="ARBA00022448"/>
    </source>
</evidence>
<dbReference type="PRINTS" id="PR00352">
    <property type="entry name" value="3FE4SFRDOXIN"/>
</dbReference>
<dbReference type="eggNOG" id="COG1141">
    <property type="taxonomic scope" value="Bacteria"/>
</dbReference>
<gene>
    <name evidence="9" type="ORF">HMPREF0591_4597</name>
</gene>
<proteinExistence type="predicted"/>
<evidence type="ECO:0000256" key="7">
    <source>
        <dbReference type="ARBA" id="ARBA00023291"/>
    </source>
</evidence>
<keyword evidence="2 8" id="KW-0813">Transport</keyword>
<evidence type="ECO:0000256" key="5">
    <source>
        <dbReference type="ARBA" id="ARBA00023004"/>
    </source>
</evidence>
<dbReference type="GO" id="GO:0051538">
    <property type="term" value="F:3 iron, 4 sulfur cluster binding"/>
    <property type="evidence" value="ECO:0007669"/>
    <property type="project" value="UniProtKB-KW"/>
</dbReference>
<comment type="cofactor">
    <cofactor evidence="1">
        <name>[3Fe-4S] cluster</name>
        <dbReference type="ChEBI" id="CHEBI:21137"/>
    </cofactor>
</comment>
<evidence type="ECO:0000256" key="3">
    <source>
        <dbReference type="ARBA" id="ARBA00022723"/>
    </source>
</evidence>
<comment type="caution">
    <text evidence="9">The sequence shown here is derived from an EMBL/GenBank/DDBJ whole genome shotgun (WGS) entry which is preliminary data.</text>
</comment>
<dbReference type="SUPFAM" id="SSF54862">
    <property type="entry name" value="4Fe-4S ferredoxins"/>
    <property type="match status" value="1"/>
</dbReference>
<dbReference type="GO" id="GO:0005506">
    <property type="term" value="F:iron ion binding"/>
    <property type="evidence" value="ECO:0007669"/>
    <property type="project" value="UniProtKB-UniRule"/>
</dbReference>
<dbReference type="RefSeq" id="WP_007168586.1">
    <property type="nucleotide sequence ID" value="NZ_GG770554.1"/>
</dbReference>
<dbReference type="HOGENOM" id="CLU_139698_6_2_11"/>
<keyword evidence="10" id="KW-1185">Reference proteome</keyword>
<dbReference type="InterPro" id="IPR051269">
    <property type="entry name" value="Fe-S_cluster_ET"/>
</dbReference>
<dbReference type="GO" id="GO:0009055">
    <property type="term" value="F:electron transfer activity"/>
    <property type="evidence" value="ECO:0007669"/>
    <property type="project" value="UniProtKB-UniRule"/>
</dbReference>
<dbReference type="PANTHER" id="PTHR36923">
    <property type="entry name" value="FERREDOXIN"/>
    <property type="match status" value="1"/>
</dbReference>
<evidence type="ECO:0000256" key="8">
    <source>
        <dbReference type="RuleBase" id="RU368020"/>
    </source>
</evidence>
<keyword evidence="3 8" id="KW-0479">Metal-binding</keyword>
<evidence type="ECO:0000256" key="4">
    <source>
        <dbReference type="ARBA" id="ARBA00022982"/>
    </source>
</evidence>
<dbReference type="Proteomes" id="UP000003653">
    <property type="component" value="Unassembled WGS sequence"/>
</dbReference>
<keyword evidence="7" id="KW-0003">3Fe-4S</keyword>
<evidence type="ECO:0000313" key="10">
    <source>
        <dbReference type="Proteomes" id="UP000003653"/>
    </source>
</evidence>
<evidence type="ECO:0000256" key="1">
    <source>
        <dbReference type="ARBA" id="ARBA00001927"/>
    </source>
</evidence>
<keyword evidence="5 8" id="KW-0408">Iron</keyword>
<dbReference type="InterPro" id="IPR001080">
    <property type="entry name" value="3Fe4S_ferredoxin"/>
</dbReference>